<gene>
    <name evidence="2" type="ORF">HannXRQ_Chr11g0329051</name>
</gene>
<dbReference type="EMBL" id="CM007900">
    <property type="protein sequence ID" value="OTG07314.1"/>
    <property type="molecule type" value="Genomic_DNA"/>
</dbReference>
<evidence type="ECO:0000313" key="3">
    <source>
        <dbReference type="Proteomes" id="UP000215914"/>
    </source>
</evidence>
<name>A0A251T8U2_HELAN</name>
<feature type="region of interest" description="Disordered" evidence="1">
    <location>
        <begin position="1"/>
        <end position="25"/>
    </location>
</feature>
<accession>A0A251T8U2</accession>
<keyword evidence="3" id="KW-1185">Reference proteome</keyword>
<evidence type="ECO:0000256" key="1">
    <source>
        <dbReference type="SAM" id="MobiDB-lite"/>
    </source>
</evidence>
<proteinExistence type="predicted"/>
<sequence length="52" mass="6353">MNKITFKRASPNPRKSKPSSRTRKEDLLFQQRRHCRLKRFWCLSCRSDHSSF</sequence>
<organism evidence="2 3">
    <name type="scientific">Helianthus annuus</name>
    <name type="common">Common sunflower</name>
    <dbReference type="NCBI Taxonomy" id="4232"/>
    <lineage>
        <taxon>Eukaryota</taxon>
        <taxon>Viridiplantae</taxon>
        <taxon>Streptophyta</taxon>
        <taxon>Embryophyta</taxon>
        <taxon>Tracheophyta</taxon>
        <taxon>Spermatophyta</taxon>
        <taxon>Magnoliopsida</taxon>
        <taxon>eudicotyledons</taxon>
        <taxon>Gunneridae</taxon>
        <taxon>Pentapetalae</taxon>
        <taxon>asterids</taxon>
        <taxon>campanulids</taxon>
        <taxon>Asterales</taxon>
        <taxon>Asteraceae</taxon>
        <taxon>Asteroideae</taxon>
        <taxon>Heliantheae alliance</taxon>
        <taxon>Heliantheae</taxon>
        <taxon>Helianthus</taxon>
    </lineage>
</organism>
<protein>
    <submittedName>
        <fullName evidence="2">Uncharacterized protein</fullName>
    </submittedName>
</protein>
<dbReference type="AlphaFoldDB" id="A0A251T8U2"/>
<dbReference type="Proteomes" id="UP000215914">
    <property type="component" value="Chromosome 11"/>
</dbReference>
<dbReference type="InParanoid" id="A0A251T8U2"/>
<evidence type="ECO:0000313" key="2">
    <source>
        <dbReference type="EMBL" id="OTG07314.1"/>
    </source>
</evidence>
<reference evidence="3" key="1">
    <citation type="journal article" date="2017" name="Nature">
        <title>The sunflower genome provides insights into oil metabolism, flowering and Asterid evolution.</title>
        <authorList>
            <person name="Badouin H."/>
            <person name="Gouzy J."/>
            <person name="Grassa C.J."/>
            <person name="Murat F."/>
            <person name="Staton S.E."/>
            <person name="Cottret L."/>
            <person name="Lelandais-Briere C."/>
            <person name="Owens G.L."/>
            <person name="Carrere S."/>
            <person name="Mayjonade B."/>
            <person name="Legrand L."/>
            <person name="Gill N."/>
            <person name="Kane N.C."/>
            <person name="Bowers J.E."/>
            <person name="Hubner S."/>
            <person name="Bellec A."/>
            <person name="Berard A."/>
            <person name="Berges H."/>
            <person name="Blanchet N."/>
            <person name="Boniface M.C."/>
            <person name="Brunel D."/>
            <person name="Catrice O."/>
            <person name="Chaidir N."/>
            <person name="Claudel C."/>
            <person name="Donnadieu C."/>
            <person name="Faraut T."/>
            <person name="Fievet G."/>
            <person name="Helmstetter N."/>
            <person name="King M."/>
            <person name="Knapp S.J."/>
            <person name="Lai Z."/>
            <person name="Le Paslier M.C."/>
            <person name="Lippi Y."/>
            <person name="Lorenzon L."/>
            <person name="Mandel J.R."/>
            <person name="Marage G."/>
            <person name="Marchand G."/>
            <person name="Marquand E."/>
            <person name="Bret-Mestries E."/>
            <person name="Morien E."/>
            <person name="Nambeesan S."/>
            <person name="Nguyen T."/>
            <person name="Pegot-Espagnet P."/>
            <person name="Pouilly N."/>
            <person name="Raftis F."/>
            <person name="Sallet E."/>
            <person name="Schiex T."/>
            <person name="Thomas J."/>
            <person name="Vandecasteele C."/>
            <person name="Vares D."/>
            <person name="Vear F."/>
            <person name="Vautrin S."/>
            <person name="Crespi M."/>
            <person name="Mangin B."/>
            <person name="Burke J.M."/>
            <person name="Salse J."/>
            <person name="Munos S."/>
            <person name="Vincourt P."/>
            <person name="Rieseberg L.H."/>
            <person name="Langlade N.B."/>
        </authorList>
    </citation>
    <scope>NUCLEOTIDE SEQUENCE [LARGE SCALE GENOMIC DNA]</scope>
    <source>
        <strain evidence="3">cv. SF193</strain>
    </source>
</reference>